<dbReference type="FunFam" id="2.160.10.10:FF:000025">
    <property type="entry name" value="Hexapeptide-repeat containing-acetyltransferase"/>
    <property type="match status" value="1"/>
</dbReference>
<sequence>MSSSSSQLSNASRFGQHSADDKKAMLQRMVDGELYRCSDPLVQTELEQNEFWLARFNAALSLPVTERNKILRERLGKLGEGSSIRPPFFCDHGRNIFLGEDVFLNYNCCVLDVCRVEIGDKSMVGPAVQIYAADHPRDRAVRDQGWEYGRPVRIGRGVWVGGGAVILPGVTVGDGAIIGAYAVVTRDVPEGATVVGNPARQITKKEDQTE</sequence>
<dbReference type="InterPro" id="IPR024688">
    <property type="entry name" value="Mac_dom"/>
</dbReference>
<dbReference type="InterPro" id="IPR011004">
    <property type="entry name" value="Trimer_LpxA-like_sf"/>
</dbReference>
<reference evidence="5 6" key="1">
    <citation type="submission" date="2024-10" db="EMBL/GenBank/DDBJ databases">
        <authorList>
            <person name="Kim D."/>
        </authorList>
    </citation>
    <scope>NUCLEOTIDE SEQUENCE [LARGE SCALE GENOMIC DNA]</scope>
    <source>
        <strain evidence="5">BH-2024</strain>
    </source>
</reference>
<keyword evidence="2" id="KW-0808">Transferase</keyword>
<evidence type="ECO:0000256" key="2">
    <source>
        <dbReference type="ARBA" id="ARBA00022679"/>
    </source>
</evidence>
<keyword evidence="3" id="KW-0012">Acyltransferase</keyword>
<keyword evidence="6" id="KW-1185">Reference proteome</keyword>
<dbReference type="Pfam" id="PF12464">
    <property type="entry name" value="Mac"/>
    <property type="match status" value="1"/>
</dbReference>
<dbReference type="CDD" id="cd03357">
    <property type="entry name" value="LbH_MAT_GAT"/>
    <property type="match status" value="1"/>
</dbReference>
<feature type="domain" description="Maltose/galactoside acetyltransferase" evidence="4">
    <location>
        <begin position="26"/>
        <end position="80"/>
    </location>
</feature>
<dbReference type="SUPFAM" id="SSF51161">
    <property type="entry name" value="Trimeric LpxA-like enzymes"/>
    <property type="match status" value="1"/>
</dbReference>
<evidence type="ECO:0000256" key="1">
    <source>
        <dbReference type="ARBA" id="ARBA00007274"/>
    </source>
</evidence>
<dbReference type="GO" id="GO:0016746">
    <property type="term" value="F:acyltransferase activity"/>
    <property type="evidence" value="ECO:0007669"/>
    <property type="project" value="UniProtKB-KW"/>
</dbReference>
<dbReference type="EMBL" id="JBICBT010000581">
    <property type="protein sequence ID" value="KAL3108881.1"/>
    <property type="molecule type" value="Genomic_DNA"/>
</dbReference>
<evidence type="ECO:0000313" key="6">
    <source>
        <dbReference type="Proteomes" id="UP001620626"/>
    </source>
</evidence>
<dbReference type="Proteomes" id="UP001620626">
    <property type="component" value="Unassembled WGS sequence"/>
</dbReference>
<dbReference type="SMART" id="SM01266">
    <property type="entry name" value="Mac"/>
    <property type="match status" value="1"/>
</dbReference>
<evidence type="ECO:0000256" key="3">
    <source>
        <dbReference type="ARBA" id="ARBA00023315"/>
    </source>
</evidence>
<dbReference type="AlphaFoldDB" id="A0ABD2L1A4"/>
<organism evidence="5 6">
    <name type="scientific">Heterodera trifolii</name>
    <dbReference type="NCBI Taxonomy" id="157864"/>
    <lineage>
        <taxon>Eukaryota</taxon>
        <taxon>Metazoa</taxon>
        <taxon>Ecdysozoa</taxon>
        <taxon>Nematoda</taxon>
        <taxon>Chromadorea</taxon>
        <taxon>Rhabditida</taxon>
        <taxon>Tylenchina</taxon>
        <taxon>Tylenchomorpha</taxon>
        <taxon>Tylenchoidea</taxon>
        <taxon>Heteroderidae</taxon>
        <taxon>Heteroderinae</taxon>
        <taxon>Heterodera</taxon>
    </lineage>
</organism>
<dbReference type="InterPro" id="IPR018357">
    <property type="entry name" value="Hexapep_transf_CS"/>
</dbReference>
<comment type="similarity">
    <text evidence="1">Belongs to the transferase hexapeptide repeat family.</text>
</comment>
<evidence type="ECO:0000313" key="5">
    <source>
        <dbReference type="EMBL" id="KAL3108881.1"/>
    </source>
</evidence>
<dbReference type="PROSITE" id="PS00101">
    <property type="entry name" value="HEXAPEP_TRANSFERASES"/>
    <property type="match status" value="1"/>
</dbReference>
<dbReference type="Gene3D" id="2.160.10.10">
    <property type="entry name" value="Hexapeptide repeat proteins"/>
    <property type="match status" value="1"/>
</dbReference>
<name>A0ABD2L1A4_9BILA</name>
<comment type="caution">
    <text evidence="5">The sequence shown here is derived from an EMBL/GenBank/DDBJ whole genome shotgun (WGS) entry which is preliminary data.</text>
</comment>
<dbReference type="PANTHER" id="PTHR23416:SF23">
    <property type="entry name" value="ACETYLTRANSFERASE C18B11.09C-RELATED"/>
    <property type="match status" value="1"/>
</dbReference>
<accession>A0ABD2L1A4</accession>
<evidence type="ECO:0000259" key="4">
    <source>
        <dbReference type="SMART" id="SM01266"/>
    </source>
</evidence>
<protein>
    <recommendedName>
        <fullName evidence="4">Maltose/galactoside acetyltransferase domain-containing protein</fullName>
    </recommendedName>
</protein>
<dbReference type="PANTHER" id="PTHR23416">
    <property type="entry name" value="SIALIC ACID SYNTHASE-RELATED"/>
    <property type="match status" value="1"/>
</dbReference>
<proteinExistence type="inferred from homology"/>
<dbReference type="InterPro" id="IPR001451">
    <property type="entry name" value="Hexapep"/>
</dbReference>
<dbReference type="Pfam" id="PF00132">
    <property type="entry name" value="Hexapep"/>
    <property type="match status" value="1"/>
</dbReference>
<dbReference type="InterPro" id="IPR051159">
    <property type="entry name" value="Hexapeptide_acetyltransf"/>
</dbReference>
<gene>
    <name evidence="5" type="ORF">niasHT_011431</name>
</gene>